<protein>
    <recommendedName>
        <fullName evidence="3">DNA topoisomerase</fullName>
        <ecNumber evidence="3">5.6.2.1</ecNumber>
    </recommendedName>
    <alternativeName>
        <fullName evidence="14">Omega-protein</fullName>
    </alternativeName>
    <alternativeName>
        <fullName evidence="13">Relaxing enzyme</fullName>
    </alternativeName>
    <alternativeName>
        <fullName evidence="11">Swivelase</fullName>
    </alternativeName>
    <alternativeName>
        <fullName evidence="12">Untwisting enzyme</fullName>
    </alternativeName>
</protein>
<name>A0A0G1LI65_9BACT</name>
<keyword evidence="5" id="KW-0863">Zinc-finger</keyword>
<dbReference type="InterPro" id="IPR003601">
    <property type="entry name" value="Topo_IA_2"/>
</dbReference>
<keyword evidence="8" id="KW-0799">Topoisomerase</keyword>
<dbReference type="Gene3D" id="2.70.20.10">
    <property type="entry name" value="Topoisomerase I, domain 3"/>
    <property type="match status" value="1"/>
</dbReference>
<keyword evidence="4" id="KW-0479">Metal-binding</keyword>
<dbReference type="InterPro" id="IPR013824">
    <property type="entry name" value="Topo_IA_cen_sub1"/>
</dbReference>
<dbReference type="InterPro" id="IPR013826">
    <property type="entry name" value="Topo_IA_cen_sub3"/>
</dbReference>
<evidence type="ECO:0000256" key="2">
    <source>
        <dbReference type="ARBA" id="ARBA00009446"/>
    </source>
</evidence>
<dbReference type="Gene3D" id="3.40.50.140">
    <property type="match status" value="1"/>
</dbReference>
<dbReference type="NCBIfam" id="TIGR01051">
    <property type="entry name" value="topA_bact"/>
    <property type="match status" value="1"/>
</dbReference>
<dbReference type="InterPro" id="IPR013498">
    <property type="entry name" value="Topo_IA_Znf"/>
</dbReference>
<feature type="non-terminal residue" evidence="17">
    <location>
        <position position="1"/>
    </location>
</feature>
<dbReference type="GO" id="GO:0008270">
    <property type="term" value="F:zinc ion binding"/>
    <property type="evidence" value="ECO:0007669"/>
    <property type="project" value="UniProtKB-KW"/>
</dbReference>
<dbReference type="GO" id="GO:0003917">
    <property type="term" value="F:DNA topoisomerase type I (single strand cut, ATP-independent) activity"/>
    <property type="evidence" value="ECO:0007669"/>
    <property type="project" value="UniProtKB-EC"/>
</dbReference>
<dbReference type="InterPro" id="IPR005733">
    <property type="entry name" value="TopoI_bac-type"/>
</dbReference>
<evidence type="ECO:0000256" key="8">
    <source>
        <dbReference type="ARBA" id="ARBA00023029"/>
    </source>
</evidence>
<evidence type="ECO:0000256" key="5">
    <source>
        <dbReference type="ARBA" id="ARBA00022771"/>
    </source>
</evidence>
<evidence type="ECO:0000256" key="11">
    <source>
        <dbReference type="ARBA" id="ARBA00030003"/>
    </source>
</evidence>
<organism evidence="17 18">
    <name type="scientific">Candidatus Uhrbacteria bacterium GW2011_GWF2_44_350</name>
    <dbReference type="NCBI Taxonomy" id="1619000"/>
    <lineage>
        <taxon>Bacteria</taxon>
        <taxon>Candidatus Uhriibacteriota</taxon>
    </lineage>
</organism>
<dbReference type="PROSITE" id="PS52039">
    <property type="entry name" value="TOPO_IA_2"/>
    <property type="match status" value="1"/>
</dbReference>
<evidence type="ECO:0000259" key="16">
    <source>
        <dbReference type="PROSITE" id="PS52039"/>
    </source>
</evidence>
<dbReference type="PROSITE" id="PS00396">
    <property type="entry name" value="TOPO_IA_1"/>
    <property type="match status" value="1"/>
</dbReference>
<dbReference type="SUPFAM" id="SSF56712">
    <property type="entry name" value="Prokaryotic type I DNA topoisomerase"/>
    <property type="match status" value="1"/>
</dbReference>
<dbReference type="CDD" id="cd00186">
    <property type="entry name" value="TOP1Ac"/>
    <property type="match status" value="1"/>
</dbReference>
<dbReference type="GO" id="GO:0003677">
    <property type="term" value="F:DNA binding"/>
    <property type="evidence" value="ECO:0007669"/>
    <property type="project" value="UniProtKB-KW"/>
</dbReference>
<dbReference type="Pfam" id="PF01396">
    <property type="entry name" value="Zn_ribbon_Top1"/>
    <property type="match status" value="3"/>
</dbReference>
<evidence type="ECO:0000256" key="13">
    <source>
        <dbReference type="ARBA" id="ARBA00032235"/>
    </source>
</evidence>
<dbReference type="PATRIC" id="fig|1619000.3.peg.968"/>
<feature type="domain" description="Toprim" evidence="15">
    <location>
        <begin position="1"/>
        <end position="67"/>
    </location>
</feature>
<dbReference type="InterPro" id="IPR000380">
    <property type="entry name" value="Topo_IA"/>
</dbReference>
<evidence type="ECO:0000256" key="9">
    <source>
        <dbReference type="ARBA" id="ARBA00023125"/>
    </source>
</evidence>
<dbReference type="PANTHER" id="PTHR42785:SF1">
    <property type="entry name" value="DNA TOPOISOMERASE"/>
    <property type="match status" value="1"/>
</dbReference>
<dbReference type="SMART" id="SM00437">
    <property type="entry name" value="TOP1Ac"/>
    <property type="match status" value="1"/>
</dbReference>
<sequence>EHGFVPKYVVSREKTKQVKALKDAAAKADEILFATDEDREGEAISWHLAQILKVEPEKLKRITFHEITKRAIDTALENPRKLDLDLVNAQQARRIVDRLVGYELSPFLWRKVQKGLSAGRVQSVTVRLVVERERERDAFVPQDFWTVDALFNKEQISFPGKLHSIAGKKLDKLGIASEAEAGRVLEALNGGKYAVTNVTKKKIKRSPPPPFTTSTLQQEANNKLGFGAKETMFLAQKLYEGVELPGRGSTALITYMRTDSVNLSDLFINETRNFIAEKFGNEYQLPEPRRYKTKSKGAQEAHEAIRPTDISNRPEDLKDVLEKNLWKVYDLIWRRAAATQLPEAIFDSTSADISTSEYVFRATGSSINFPGYLKVYEEKQKETILPNLTEGDAVALEKLESKKHTTEPPARYSDATLVKALEEHGIGRPSTYAPTIGTIIDRGYVERDEAKKLKPALVAYTVTDLLVEHFPDIVDLAFTAKMEEDLDKIAEGKTDWVPVLSDFYVPFHKNLLDKDKNVKKTKPEDKETDFVCEKCNKPMVIRSGRFGEFLACTGYPECKNTKQLTQKENGEVVVAEPETIDEPCPTCGAPMMVKRGRFGPFISCSKYPECKTIKKIEKKTGVTCPACNQGDIVEKRGRSGKPFFACNKYPDCKFALWQKPTGEKCPTCSSLMTFAAKGMTQCSNKECGFKKELEITETKNENPQE</sequence>
<dbReference type="InterPro" id="IPR023406">
    <property type="entry name" value="Topo_IA_AS"/>
</dbReference>
<evidence type="ECO:0000256" key="7">
    <source>
        <dbReference type="ARBA" id="ARBA00022842"/>
    </source>
</evidence>
<dbReference type="InterPro" id="IPR028612">
    <property type="entry name" value="Topoisom_1_IA"/>
</dbReference>
<comment type="caution">
    <text evidence="17">The sequence shown here is derived from an EMBL/GenBank/DDBJ whole genome shotgun (WGS) entry which is preliminary data.</text>
</comment>
<dbReference type="Proteomes" id="UP000034154">
    <property type="component" value="Unassembled WGS sequence"/>
</dbReference>
<dbReference type="Gene3D" id="1.10.460.10">
    <property type="entry name" value="Topoisomerase I, domain 2"/>
    <property type="match status" value="1"/>
</dbReference>
<keyword evidence="7" id="KW-0460">Magnesium</keyword>
<evidence type="ECO:0000256" key="12">
    <source>
        <dbReference type="ARBA" id="ARBA00031985"/>
    </source>
</evidence>
<dbReference type="SMART" id="SM00436">
    <property type="entry name" value="TOP1Bc"/>
    <property type="match status" value="1"/>
</dbReference>
<dbReference type="HAMAP" id="MF_00952">
    <property type="entry name" value="Topoisom_1_prok"/>
    <property type="match status" value="1"/>
</dbReference>
<evidence type="ECO:0000313" key="18">
    <source>
        <dbReference type="Proteomes" id="UP000034154"/>
    </source>
</evidence>
<evidence type="ECO:0000256" key="14">
    <source>
        <dbReference type="ARBA" id="ARBA00032877"/>
    </source>
</evidence>
<dbReference type="InterPro" id="IPR006171">
    <property type="entry name" value="TOPRIM_dom"/>
</dbReference>
<reference evidence="17 18" key="1">
    <citation type="journal article" date="2015" name="Nature">
        <title>rRNA introns, odd ribosomes, and small enigmatic genomes across a large radiation of phyla.</title>
        <authorList>
            <person name="Brown C.T."/>
            <person name="Hug L.A."/>
            <person name="Thomas B.C."/>
            <person name="Sharon I."/>
            <person name="Castelle C.J."/>
            <person name="Singh A."/>
            <person name="Wilkins M.J."/>
            <person name="Williams K.H."/>
            <person name="Banfield J.F."/>
        </authorList>
    </citation>
    <scope>NUCLEOTIDE SEQUENCE [LARGE SCALE GENOMIC DNA]</scope>
</reference>
<evidence type="ECO:0000256" key="3">
    <source>
        <dbReference type="ARBA" id="ARBA00012891"/>
    </source>
</evidence>
<dbReference type="PRINTS" id="PR00417">
    <property type="entry name" value="PRTPISMRASEI"/>
</dbReference>
<dbReference type="EC" id="5.6.2.1" evidence="3"/>
<comment type="similarity">
    <text evidence="2">Belongs to the type IA topoisomerase family.</text>
</comment>
<dbReference type="Gene3D" id="3.30.65.10">
    <property type="entry name" value="Bacterial Topoisomerase I, domain 1"/>
    <property type="match status" value="3"/>
</dbReference>
<evidence type="ECO:0000256" key="10">
    <source>
        <dbReference type="ARBA" id="ARBA00023235"/>
    </source>
</evidence>
<evidence type="ECO:0000259" key="15">
    <source>
        <dbReference type="PROSITE" id="PS50880"/>
    </source>
</evidence>
<keyword evidence="10 17" id="KW-0413">Isomerase</keyword>
<dbReference type="InterPro" id="IPR003602">
    <property type="entry name" value="Topo_IA_DNA-bd_dom"/>
</dbReference>
<dbReference type="GO" id="GO:0005694">
    <property type="term" value="C:chromosome"/>
    <property type="evidence" value="ECO:0007669"/>
    <property type="project" value="InterPro"/>
</dbReference>
<dbReference type="Gene3D" id="1.10.290.10">
    <property type="entry name" value="Topoisomerase I, domain 4"/>
    <property type="match status" value="1"/>
</dbReference>
<dbReference type="EMBL" id="LCJB01000075">
    <property type="protein sequence ID" value="KKT68527.1"/>
    <property type="molecule type" value="Genomic_DNA"/>
</dbReference>
<dbReference type="InterPro" id="IPR013825">
    <property type="entry name" value="Topo_IA_cen_sub2"/>
</dbReference>
<gene>
    <name evidence="17" type="ORF">UW63_C0075G0001</name>
</gene>
<dbReference type="GO" id="GO:0006265">
    <property type="term" value="P:DNA topological change"/>
    <property type="evidence" value="ECO:0007669"/>
    <property type="project" value="InterPro"/>
</dbReference>
<dbReference type="Pfam" id="PF01131">
    <property type="entry name" value="Topoisom_bac"/>
    <property type="match status" value="1"/>
</dbReference>
<comment type="catalytic activity">
    <reaction evidence="1">
        <text>ATP-independent breakage of single-stranded DNA, followed by passage and rejoining.</text>
        <dbReference type="EC" id="5.6.2.1"/>
    </reaction>
</comment>
<keyword evidence="9" id="KW-0238">DNA-binding</keyword>
<keyword evidence="6" id="KW-0862">Zinc</keyword>
<dbReference type="PANTHER" id="PTHR42785">
    <property type="entry name" value="DNA TOPOISOMERASE, TYPE IA, CORE"/>
    <property type="match status" value="1"/>
</dbReference>
<dbReference type="AlphaFoldDB" id="A0A0G1LI65"/>
<proteinExistence type="inferred from homology"/>
<dbReference type="PROSITE" id="PS50880">
    <property type="entry name" value="TOPRIM"/>
    <property type="match status" value="1"/>
</dbReference>
<dbReference type="Pfam" id="PF01751">
    <property type="entry name" value="Toprim"/>
    <property type="match status" value="1"/>
</dbReference>
<evidence type="ECO:0000313" key="17">
    <source>
        <dbReference type="EMBL" id="KKT68527.1"/>
    </source>
</evidence>
<evidence type="ECO:0000256" key="1">
    <source>
        <dbReference type="ARBA" id="ARBA00000213"/>
    </source>
</evidence>
<accession>A0A0G1LI65</accession>
<dbReference type="InterPro" id="IPR013497">
    <property type="entry name" value="Topo_IA_cen"/>
</dbReference>
<dbReference type="InterPro" id="IPR023405">
    <property type="entry name" value="Topo_IA_core_domain"/>
</dbReference>
<dbReference type="SUPFAM" id="SSF57783">
    <property type="entry name" value="Zinc beta-ribbon"/>
    <property type="match status" value="2"/>
</dbReference>
<feature type="domain" description="Topo IA-type catalytic" evidence="16">
    <location>
        <begin position="83"/>
        <end position="512"/>
    </location>
</feature>
<evidence type="ECO:0000256" key="6">
    <source>
        <dbReference type="ARBA" id="ARBA00022833"/>
    </source>
</evidence>
<evidence type="ECO:0000256" key="4">
    <source>
        <dbReference type="ARBA" id="ARBA00022723"/>
    </source>
</evidence>